<dbReference type="AlphaFoldDB" id="A0AAD5LUK5"/>
<sequence length="321" mass="36833">MTARLPALRPRPDAAERPPRRTVAFTFEGVDAADSDSDDDGDADGDASAEKPSADDVGDNQRHHGQSTDSLATKQQFRIQTLERRLEMLERRLESYESLHRRLRKSNPADADAEAEAIGDNNQQLIEFFLTEMEKQQAVIAKMAAAQQVLEAKLQESMHKTHKFHRQQLDRMSMFHEVMHMIEKEFVRSTLLRDEEKVLAQNQQEKKASAIKRALGEQIADVKVEATQQRRRMEIKFEKRLVDLATENQLLKAENLELRDELHKVATTARSNKRMVRVLSDEILKLKRSGLAPLARDGAEEDLFKAVETRSRSSERREVRI</sequence>
<feature type="compositionally biased region" description="Polar residues" evidence="1">
    <location>
        <begin position="67"/>
        <end position="76"/>
    </location>
</feature>
<feature type="compositionally biased region" description="Acidic residues" evidence="1">
    <location>
        <begin position="31"/>
        <end position="47"/>
    </location>
</feature>
<feature type="compositionally biased region" description="Basic and acidic residues" evidence="1">
    <location>
        <begin position="48"/>
        <end position="62"/>
    </location>
</feature>
<accession>A0AAD5LUK5</accession>
<evidence type="ECO:0000313" key="2">
    <source>
        <dbReference type="EMBL" id="KAJ0393078.1"/>
    </source>
</evidence>
<organism evidence="2 3">
    <name type="scientific">Pythium insidiosum</name>
    <name type="common">Pythiosis disease agent</name>
    <dbReference type="NCBI Taxonomy" id="114742"/>
    <lineage>
        <taxon>Eukaryota</taxon>
        <taxon>Sar</taxon>
        <taxon>Stramenopiles</taxon>
        <taxon>Oomycota</taxon>
        <taxon>Peronosporomycetes</taxon>
        <taxon>Pythiales</taxon>
        <taxon>Pythiaceae</taxon>
        <taxon>Pythium</taxon>
    </lineage>
</organism>
<feature type="compositionally biased region" description="Basic and acidic residues" evidence="1">
    <location>
        <begin position="10"/>
        <end position="19"/>
    </location>
</feature>
<keyword evidence="3" id="KW-1185">Reference proteome</keyword>
<name>A0AAD5LUK5_PYTIN</name>
<proteinExistence type="predicted"/>
<protein>
    <submittedName>
        <fullName evidence="2">Uncharacterized protein</fullName>
    </submittedName>
</protein>
<gene>
    <name evidence="2" type="ORF">P43SY_004179</name>
</gene>
<evidence type="ECO:0000256" key="1">
    <source>
        <dbReference type="SAM" id="MobiDB-lite"/>
    </source>
</evidence>
<comment type="caution">
    <text evidence="2">The sequence shown here is derived from an EMBL/GenBank/DDBJ whole genome shotgun (WGS) entry which is preliminary data.</text>
</comment>
<feature type="region of interest" description="Disordered" evidence="1">
    <location>
        <begin position="1"/>
        <end position="76"/>
    </location>
</feature>
<dbReference type="EMBL" id="JAKCXM010000534">
    <property type="protein sequence ID" value="KAJ0393078.1"/>
    <property type="molecule type" value="Genomic_DNA"/>
</dbReference>
<dbReference type="Proteomes" id="UP001209570">
    <property type="component" value="Unassembled WGS sequence"/>
</dbReference>
<evidence type="ECO:0000313" key="3">
    <source>
        <dbReference type="Proteomes" id="UP001209570"/>
    </source>
</evidence>
<reference evidence="2" key="1">
    <citation type="submission" date="2021-12" db="EMBL/GenBank/DDBJ databases">
        <title>Prjna785345.</title>
        <authorList>
            <person name="Rujirawat T."/>
            <person name="Krajaejun T."/>
        </authorList>
    </citation>
    <scope>NUCLEOTIDE SEQUENCE</scope>
    <source>
        <strain evidence="2">Pi057C3</strain>
    </source>
</reference>